<dbReference type="AlphaFoldDB" id="A0A450VS78"/>
<organism evidence="3">
    <name type="scientific">Candidatus Kentrum sp. FM</name>
    <dbReference type="NCBI Taxonomy" id="2126340"/>
    <lineage>
        <taxon>Bacteria</taxon>
        <taxon>Pseudomonadati</taxon>
        <taxon>Pseudomonadota</taxon>
        <taxon>Gammaproteobacteria</taxon>
        <taxon>Candidatus Kentrum</taxon>
    </lineage>
</organism>
<evidence type="ECO:0000313" key="2">
    <source>
        <dbReference type="EMBL" id="VFJ47627.1"/>
    </source>
</evidence>
<reference evidence="3" key="1">
    <citation type="submission" date="2019-02" db="EMBL/GenBank/DDBJ databases">
        <authorList>
            <person name="Gruber-Vodicka R. H."/>
            <person name="Seah K. B. B."/>
        </authorList>
    </citation>
    <scope>NUCLEOTIDE SEQUENCE</scope>
    <source>
        <strain evidence="1">BECK_BZ163</strain>
        <strain evidence="3">BECK_BZ164</strain>
        <strain evidence="2">BECK_BZ165</strain>
    </source>
</reference>
<name>A0A450VS78_9GAMM</name>
<dbReference type="EMBL" id="CAADFL010000047">
    <property type="protein sequence ID" value="VFK07644.1"/>
    <property type="molecule type" value="Genomic_DNA"/>
</dbReference>
<evidence type="ECO:0000313" key="1">
    <source>
        <dbReference type="EMBL" id="VFJ47094.1"/>
    </source>
</evidence>
<evidence type="ECO:0000313" key="3">
    <source>
        <dbReference type="EMBL" id="VFK07644.1"/>
    </source>
</evidence>
<proteinExistence type="predicted"/>
<accession>A0A450VS78</accession>
<dbReference type="EMBL" id="CAADEZ010000044">
    <property type="protein sequence ID" value="VFJ47094.1"/>
    <property type="molecule type" value="Genomic_DNA"/>
</dbReference>
<protein>
    <submittedName>
        <fullName evidence="3">Uncharacterized protein</fullName>
    </submittedName>
</protein>
<sequence length="152" mass="17680">MPIGIIKFKTNRRKRYDGKPEKTRKSNRPLELIDKEETRQAFERFEFVPLDTLSDPRKNQLEMTGMSPHFDEIGEGEAIPEYQVRFKKSPDTGDIETRKVKRITALPTTTREKMIEKIEKIDRLFTSREASTDTPTFNIPHGEIPFVIIAEG</sequence>
<gene>
    <name evidence="1" type="ORF">BECKFM1743A_GA0114220_100442</name>
    <name evidence="3" type="ORF">BECKFM1743B_GA0114221_100471</name>
    <name evidence="2" type="ORF">BECKFM1743C_GA0114222_100481</name>
</gene>
<dbReference type="EMBL" id="CAADFA010000048">
    <property type="protein sequence ID" value="VFJ47627.1"/>
    <property type="molecule type" value="Genomic_DNA"/>
</dbReference>